<evidence type="ECO:0000256" key="5">
    <source>
        <dbReference type="ARBA" id="ARBA00022989"/>
    </source>
</evidence>
<sequence>MRMPPAVAATPASRLLAKSPTRFLAPPLSAAFGYKDVTTYRWTSRAQNHVTFGNSFSQLSAASTPLFSKDIGGLSNRITLLSRHNEPTMRTQAVKQISSATEKPEWWWRTLSCVPYLIALQLSDTGFYLQPFLDNFEYLEDLIYYIPGAVNKLPSWFTMIYYLAALTGVVKNKNWPLFFRFHVMMGLLLETGLQVIWYSSNFMPLINYNGTFGMYYWAGMGLTYILIMSECIRCALAGVHVKIPFVSDSASVQCVTDTGGFQRPF</sequence>
<dbReference type="GO" id="GO:0009706">
    <property type="term" value="C:chloroplast inner membrane"/>
    <property type="evidence" value="ECO:0007669"/>
    <property type="project" value="UniProtKB-SubCell"/>
</dbReference>
<keyword evidence="4" id="KW-1001">Plastid inner membrane</keyword>
<keyword evidence="7" id="KW-0150">Chloroplast</keyword>
<feature type="transmembrane region" description="Helical" evidence="7">
    <location>
        <begin position="142"/>
        <end position="165"/>
    </location>
</feature>
<feature type="transmembrane region" description="Helical" evidence="7">
    <location>
        <begin position="177"/>
        <end position="199"/>
    </location>
</feature>
<protein>
    <recommendedName>
        <fullName evidence="7">Protein TIC 20</fullName>
    </recommendedName>
</protein>
<proteinExistence type="inferred from homology"/>
<dbReference type="InterPro" id="IPR005691">
    <property type="entry name" value="Tic20"/>
</dbReference>
<evidence type="ECO:0000256" key="2">
    <source>
        <dbReference type="ARBA" id="ARBA00009596"/>
    </source>
</evidence>
<comment type="caution">
    <text evidence="8">The sequence shown here is derived from an EMBL/GenBank/DDBJ whole genome shotgun (WGS) entry which is preliminary data.</text>
</comment>
<reference evidence="8 9" key="1">
    <citation type="journal article" date="2023" name="Science">
        <title>Elucidation of the pathway for biosynthesis of saponin adjuvants from the soapbark tree.</title>
        <authorList>
            <person name="Reed J."/>
            <person name="Orme A."/>
            <person name="El-Demerdash A."/>
            <person name="Owen C."/>
            <person name="Martin L.B.B."/>
            <person name="Misra R.C."/>
            <person name="Kikuchi S."/>
            <person name="Rejzek M."/>
            <person name="Martin A.C."/>
            <person name="Harkess A."/>
            <person name="Leebens-Mack J."/>
            <person name="Louveau T."/>
            <person name="Stephenson M.J."/>
            <person name="Osbourn A."/>
        </authorList>
    </citation>
    <scope>NUCLEOTIDE SEQUENCE [LARGE SCALE GENOMIC DNA]</scope>
    <source>
        <strain evidence="8">S10</strain>
    </source>
</reference>
<accession>A0AAD7QH38</accession>
<name>A0AAD7QH38_QUISA</name>
<keyword evidence="7" id="KW-0934">Plastid</keyword>
<evidence type="ECO:0000313" key="8">
    <source>
        <dbReference type="EMBL" id="KAJ7981401.1"/>
    </source>
</evidence>
<dbReference type="Proteomes" id="UP001163823">
    <property type="component" value="Chromosome 1"/>
</dbReference>
<keyword evidence="9" id="KW-1185">Reference proteome</keyword>
<comment type="similarity">
    <text evidence="2 7">Belongs to the Tic20 family.</text>
</comment>
<gene>
    <name evidence="8" type="ORF">O6P43_000670</name>
</gene>
<comment type="function">
    <text evidence="7">Involved in protein precursor import into chloroplasts.</text>
</comment>
<keyword evidence="6 7" id="KW-0472">Membrane</keyword>
<evidence type="ECO:0000256" key="7">
    <source>
        <dbReference type="RuleBase" id="RU367003"/>
    </source>
</evidence>
<dbReference type="EMBL" id="JARAOO010000001">
    <property type="protein sequence ID" value="KAJ7981401.1"/>
    <property type="molecule type" value="Genomic_DNA"/>
</dbReference>
<keyword evidence="5 7" id="KW-1133">Transmembrane helix</keyword>
<dbReference type="Pfam" id="PF16166">
    <property type="entry name" value="TIC20"/>
    <property type="match status" value="1"/>
</dbReference>
<dbReference type="AlphaFoldDB" id="A0AAD7QH38"/>
<evidence type="ECO:0000313" key="9">
    <source>
        <dbReference type="Proteomes" id="UP001163823"/>
    </source>
</evidence>
<evidence type="ECO:0000256" key="1">
    <source>
        <dbReference type="ARBA" id="ARBA00004478"/>
    </source>
</evidence>
<comment type="subcellular location">
    <subcellularLocation>
        <location evidence="1">Plastid</location>
        <location evidence="1">Chloroplast inner membrane</location>
        <topology evidence="1">Multi-pass membrane protein</topology>
    </subcellularLocation>
    <subcellularLocation>
        <location evidence="7">Plastid</location>
        <location evidence="7">Chloroplast membrane</location>
        <topology evidence="7">Multi-pass membrane protein</topology>
    </subcellularLocation>
</comment>
<keyword evidence="3 7" id="KW-0812">Transmembrane</keyword>
<dbReference type="PANTHER" id="PTHR33510:SF12">
    <property type="entry name" value="PROTEIN TIC 20-IV, CHLOROPLASTIC"/>
    <property type="match status" value="1"/>
</dbReference>
<feature type="transmembrane region" description="Helical" evidence="7">
    <location>
        <begin position="205"/>
        <end position="227"/>
    </location>
</feature>
<organism evidence="8 9">
    <name type="scientific">Quillaja saponaria</name>
    <name type="common">Soap bark tree</name>
    <dbReference type="NCBI Taxonomy" id="32244"/>
    <lineage>
        <taxon>Eukaryota</taxon>
        <taxon>Viridiplantae</taxon>
        <taxon>Streptophyta</taxon>
        <taxon>Embryophyta</taxon>
        <taxon>Tracheophyta</taxon>
        <taxon>Spermatophyta</taxon>
        <taxon>Magnoliopsida</taxon>
        <taxon>eudicotyledons</taxon>
        <taxon>Gunneridae</taxon>
        <taxon>Pentapetalae</taxon>
        <taxon>rosids</taxon>
        <taxon>fabids</taxon>
        <taxon>Fabales</taxon>
        <taxon>Quillajaceae</taxon>
        <taxon>Quillaja</taxon>
    </lineage>
</organism>
<dbReference type="PANTHER" id="PTHR33510">
    <property type="entry name" value="PROTEIN TIC 20-II, CHLOROPLASTIC"/>
    <property type="match status" value="1"/>
</dbReference>
<evidence type="ECO:0000256" key="4">
    <source>
        <dbReference type="ARBA" id="ARBA00022780"/>
    </source>
</evidence>
<comment type="caution">
    <text evidence="7">Lacks conserved residue(s) required for the propagation of feature annotation.</text>
</comment>
<evidence type="ECO:0000256" key="3">
    <source>
        <dbReference type="ARBA" id="ARBA00022692"/>
    </source>
</evidence>
<evidence type="ECO:0000256" key="6">
    <source>
        <dbReference type="ARBA" id="ARBA00023136"/>
    </source>
</evidence>
<dbReference type="KEGG" id="qsa:O6P43_000670"/>